<organism evidence="3 4">
    <name type="scientific">Lepeophtheirus salmonis</name>
    <name type="common">Salmon louse</name>
    <name type="synonym">Caligus salmonis</name>
    <dbReference type="NCBI Taxonomy" id="72036"/>
    <lineage>
        <taxon>Eukaryota</taxon>
        <taxon>Metazoa</taxon>
        <taxon>Ecdysozoa</taxon>
        <taxon>Arthropoda</taxon>
        <taxon>Crustacea</taxon>
        <taxon>Multicrustacea</taxon>
        <taxon>Hexanauplia</taxon>
        <taxon>Copepoda</taxon>
        <taxon>Siphonostomatoida</taxon>
        <taxon>Caligidae</taxon>
        <taxon>Lepeophtheirus</taxon>
    </lineage>
</organism>
<dbReference type="OrthoDB" id="65789at2759"/>
<dbReference type="InterPro" id="IPR027417">
    <property type="entry name" value="P-loop_NTPase"/>
</dbReference>
<sequence>MELVLKKNTRNISSSALSRRESGIAKDLVVNKACDRAKKALQDEAPKSWLPITHDSIRLIEQAKSICEQRIYLDEAKELFSLISSKWLHAVLEIHDEVAAQIQNNTEEVEYIDGVSSIDCDDEELGVDDKRRLIFNEPEGKGSDDKKEEEEVRVDTFRVVGIRRQVGETMGLTVRVENGRITVARILSESLIDRQGLLRVGDVILEANGKKNRTPEELLKIFEGKSDLDEIRSSGKLSTITTVSSSGAASNPSQAKERTLNSVNLDEELEGNNNPYDVNEFITLKIEPAMTDDTLSTKDDDGKHYIRANFNYDPRKDNLIPCQDIGLKFKAGDVLEIVEWSDPSWWQARKVNYKEPPGLIPSQDLEERRKCFVHFDDADYNQLYCCSAGTKRNKRYFDYFVSQNIDFDRAELFLYEPVEKMPPFKRKTLALVSHPALENSKNKLIERIIDYNPDKFAEAKRATTRPISESEKERYLRITEEEMSEGLSNNEFLYNKEDSTGYLEGITFASILQIMKESKLCLIDCQPDSLKLLHNSVNFLPYVIFLTPPSVHKIEVFDEGTKEGANTIRRKSKEIALEYNTYFDQTIELEEIDSTIKKILDSMEKLATETQWVPRNWTKDRVVFVNLIGNWNKGYCALKEVLTVNDL</sequence>
<evidence type="ECO:0000256" key="1">
    <source>
        <dbReference type="ARBA" id="ARBA00007014"/>
    </source>
</evidence>
<dbReference type="PROSITE" id="PS50106">
    <property type="entry name" value="PDZ"/>
    <property type="match status" value="1"/>
</dbReference>
<dbReference type="SUPFAM" id="SSF50044">
    <property type="entry name" value="SH3-domain"/>
    <property type="match status" value="1"/>
</dbReference>
<evidence type="ECO:0000313" key="4">
    <source>
        <dbReference type="Proteomes" id="UP000675881"/>
    </source>
</evidence>
<dbReference type="Gene3D" id="3.40.50.300">
    <property type="entry name" value="P-loop containing nucleotide triphosphate hydrolases"/>
    <property type="match status" value="1"/>
</dbReference>
<dbReference type="Gene3D" id="2.30.30.40">
    <property type="entry name" value="SH3 Domains"/>
    <property type="match status" value="1"/>
</dbReference>
<dbReference type="CDD" id="cd11862">
    <property type="entry name" value="SH3_MPP"/>
    <property type="match status" value="1"/>
</dbReference>
<dbReference type="InterPro" id="IPR008144">
    <property type="entry name" value="Guanylate_kin-like_dom"/>
</dbReference>
<dbReference type="InterPro" id="IPR001452">
    <property type="entry name" value="SH3_domain"/>
</dbReference>
<dbReference type="InterPro" id="IPR014775">
    <property type="entry name" value="L27_C"/>
</dbReference>
<dbReference type="AlphaFoldDB" id="A0A7R8CVF0"/>
<dbReference type="Pfam" id="PF07653">
    <property type="entry name" value="SH3_2"/>
    <property type="match status" value="1"/>
</dbReference>
<dbReference type="Pfam" id="PF00595">
    <property type="entry name" value="PDZ"/>
    <property type="match status" value="1"/>
</dbReference>
<dbReference type="EMBL" id="HG994584">
    <property type="protein sequence ID" value="CAF2944312.1"/>
    <property type="molecule type" value="Genomic_DNA"/>
</dbReference>
<dbReference type="Pfam" id="PF00625">
    <property type="entry name" value="Guanylate_kin"/>
    <property type="match status" value="1"/>
</dbReference>
<comment type="similarity">
    <text evidence="1">Belongs to the MAGUK family.</text>
</comment>
<protein>
    <submittedName>
        <fullName evidence="3">(salmon louse) hypothetical protein</fullName>
    </submittedName>
</protein>
<dbReference type="GO" id="GO:0030054">
    <property type="term" value="C:cell junction"/>
    <property type="evidence" value="ECO:0007669"/>
    <property type="project" value="UniProtKB-ARBA"/>
</dbReference>
<dbReference type="InterPro" id="IPR004172">
    <property type="entry name" value="L27_dom"/>
</dbReference>
<dbReference type="PROSITE" id="PS51022">
    <property type="entry name" value="L27"/>
    <property type="match status" value="1"/>
</dbReference>
<dbReference type="InterPro" id="IPR001478">
    <property type="entry name" value="PDZ"/>
</dbReference>
<keyword evidence="2" id="KW-0728">SH3 domain</keyword>
<dbReference type="InterPro" id="IPR050716">
    <property type="entry name" value="MAGUK"/>
</dbReference>
<keyword evidence="4" id="KW-1185">Reference proteome</keyword>
<dbReference type="PROSITE" id="PS50002">
    <property type="entry name" value="SH3"/>
    <property type="match status" value="1"/>
</dbReference>
<dbReference type="Gene3D" id="2.30.42.10">
    <property type="match status" value="1"/>
</dbReference>
<dbReference type="SUPFAM" id="SSF50156">
    <property type="entry name" value="PDZ domain-like"/>
    <property type="match status" value="1"/>
</dbReference>
<dbReference type="Pfam" id="PF02828">
    <property type="entry name" value="L27"/>
    <property type="match status" value="1"/>
</dbReference>
<dbReference type="SMART" id="SM00326">
    <property type="entry name" value="SH3"/>
    <property type="match status" value="1"/>
</dbReference>
<gene>
    <name evidence="3" type="ORF">LSAA_9731</name>
</gene>
<dbReference type="SUPFAM" id="SSF52540">
    <property type="entry name" value="P-loop containing nucleoside triphosphate hydrolases"/>
    <property type="match status" value="1"/>
</dbReference>
<evidence type="ECO:0000313" key="3">
    <source>
        <dbReference type="EMBL" id="CAF2944312.1"/>
    </source>
</evidence>
<evidence type="ECO:0000256" key="2">
    <source>
        <dbReference type="ARBA" id="ARBA00022443"/>
    </source>
</evidence>
<dbReference type="InterPro" id="IPR036028">
    <property type="entry name" value="SH3-like_dom_sf"/>
</dbReference>
<name>A0A7R8CVF0_LEPSM</name>
<dbReference type="InterPro" id="IPR008145">
    <property type="entry name" value="GK/Ca_channel_bsu"/>
</dbReference>
<dbReference type="SMART" id="SM00072">
    <property type="entry name" value="GuKc"/>
    <property type="match status" value="1"/>
</dbReference>
<dbReference type="Proteomes" id="UP000675881">
    <property type="component" value="Chromosome 5"/>
</dbReference>
<proteinExistence type="inferred from homology"/>
<dbReference type="PROSITE" id="PS50052">
    <property type="entry name" value="GUANYLATE_KINASE_2"/>
    <property type="match status" value="1"/>
</dbReference>
<accession>A0A7R8CVF0</accession>
<reference evidence="3" key="1">
    <citation type="submission" date="2021-02" db="EMBL/GenBank/DDBJ databases">
        <authorList>
            <person name="Bekaert M."/>
        </authorList>
    </citation>
    <scope>NUCLEOTIDE SEQUENCE</scope>
    <source>
        <strain evidence="3">IoA-00</strain>
    </source>
</reference>
<dbReference type="InterPro" id="IPR036034">
    <property type="entry name" value="PDZ_sf"/>
</dbReference>
<dbReference type="PANTHER" id="PTHR23122">
    <property type="entry name" value="MEMBRANE-ASSOCIATED GUANYLATE KINASE MAGUK"/>
    <property type="match status" value="1"/>
</dbReference>